<sequence length="101" mass="10707">MSWPAPALECPGVKGSWTPVGDTQERIALGYAKRVAILSAERNYSGNITGHTRYFVSLGCSILLPILCPPLDVPCAATAPRPYSTTHYCGAYAVRAGPGAR</sequence>
<gene>
    <name evidence="1" type="ORF">SNOG_16273</name>
</gene>
<dbReference type="KEGG" id="pno:SNOG_16273"/>
<evidence type="ECO:0000313" key="2">
    <source>
        <dbReference type="Proteomes" id="UP000001055"/>
    </source>
</evidence>
<dbReference type="AlphaFoldDB" id="Q0TVV3"/>
<protein>
    <submittedName>
        <fullName evidence="1">Uncharacterized protein</fullName>
    </submittedName>
</protein>
<dbReference type="EMBL" id="CH445369">
    <property type="protein sequence ID" value="EAT76259.1"/>
    <property type="molecule type" value="Genomic_DNA"/>
</dbReference>
<dbReference type="Proteomes" id="UP000001055">
    <property type="component" value="Unassembled WGS sequence"/>
</dbReference>
<reference evidence="2" key="1">
    <citation type="journal article" date="2007" name="Plant Cell">
        <title>Dothideomycete-plant interactions illuminated by genome sequencing and EST analysis of the wheat pathogen Stagonospora nodorum.</title>
        <authorList>
            <person name="Hane J.K."/>
            <person name="Lowe R.G."/>
            <person name="Solomon P.S."/>
            <person name="Tan K.C."/>
            <person name="Schoch C.L."/>
            <person name="Spatafora J.W."/>
            <person name="Crous P.W."/>
            <person name="Kodira C."/>
            <person name="Birren B.W."/>
            <person name="Galagan J.E."/>
            <person name="Torriani S.F."/>
            <person name="McDonald B.A."/>
            <person name="Oliver R.P."/>
        </authorList>
    </citation>
    <scope>NUCLEOTIDE SEQUENCE [LARGE SCALE GENOMIC DNA]</scope>
    <source>
        <strain evidence="2">SN15 / ATCC MYA-4574 / FGSC 10173</strain>
    </source>
</reference>
<dbReference type="GeneID" id="5983328"/>
<name>Q0TVV3_PHANO</name>
<dbReference type="InParanoid" id="Q0TVV3"/>
<accession>Q0TVV3</accession>
<dbReference type="RefSeq" id="XP_001806397.1">
    <property type="nucleotide sequence ID" value="XM_001806345.1"/>
</dbReference>
<evidence type="ECO:0000313" key="1">
    <source>
        <dbReference type="EMBL" id="EAT76259.1"/>
    </source>
</evidence>
<proteinExistence type="predicted"/>
<organism evidence="1 2">
    <name type="scientific">Phaeosphaeria nodorum (strain SN15 / ATCC MYA-4574 / FGSC 10173)</name>
    <name type="common">Glume blotch fungus</name>
    <name type="synonym">Parastagonospora nodorum</name>
    <dbReference type="NCBI Taxonomy" id="321614"/>
    <lineage>
        <taxon>Eukaryota</taxon>
        <taxon>Fungi</taxon>
        <taxon>Dikarya</taxon>
        <taxon>Ascomycota</taxon>
        <taxon>Pezizomycotina</taxon>
        <taxon>Dothideomycetes</taxon>
        <taxon>Pleosporomycetidae</taxon>
        <taxon>Pleosporales</taxon>
        <taxon>Pleosporineae</taxon>
        <taxon>Phaeosphaeriaceae</taxon>
        <taxon>Parastagonospora</taxon>
    </lineage>
</organism>